<reference evidence="1 2" key="1">
    <citation type="submission" date="2016-06" db="EMBL/GenBank/DDBJ databases">
        <authorList>
            <person name="Kjaerup R.B."/>
            <person name="Dalgaard T.S."/>
            <person name="Juul-Madsen H.R."/>
        </authorList>
    </citation>
    <scope>NUCLEOTIDE SEQUENCE [LARGE SCALE GENOMIC DNA]</scope>
    <source>
        <strain evidence="1 2">1S159</strain>
    </source>
</reference>
<accession>A0A1B9NTY4</accession>
<dbReference type="Proteomes" id="UP000093523">
    <property type="component" value="Unassembled WGS sequence"/>
</dbReference>
<dbReference type="RefSeq" id="WP_065612201.1">
    <property type="nucleotide sequence ID" value="NZ_CAWMPN010000031.1"/>
</dbReference>
<proteinExistence type="predicted"/>
<gene>
    <name evidence="1" type="ORF">A6E04_19910</name>
</gene>
<dbReference type="STRING" id="688.A6E04_19910"/>
<name>A0A1B9NTY4_ALILO</name>
<evidence type="ECO:0000313" key="1">
    <source>
        <dbReference type="EMBL" id="OCH17120.1"/>
    </source>
</evidence>
<protein>
    <submittedName>
        <fullName evidence="1">Uncharacterized protein</fullName>
    </submittedName>
</protein>
<dbReference type="AlphaFoldDB" id="A0A1B9NTY4"/>
<dbReference type="EMBL" id="MAJU01000031">
    <property type="protein sequence ID" value="OCH17120.1"/>
    <property type="molecule type" value="Genomic_DNA"/>
</dbReference>
<comment type="caution">
    <text evidence="1">The sequence shown here is derived from an EMBL/GenBank/DDBJ whole genome shotgun (WGS) entry which is preliminary data.</text>
</comment>
<sequence length="114" mass="13166">MNHLSVYLIKGLLELEIDNDESIVNRYVSFCGYDINSEFVLDTSMFNEHHLQISENTNYLPSSLTVSSFLHYLSFFSDKCTLRSELGHHLRFIKVSGPTVPVRFDFEVIEEVEG</sequence>
<evidence type="ECO:0000313" key="2">
    <source>
        <dbReference type="Proteomes" id="UP000093523"/>
    </source>
</evidence>
<organism evidence="1 2">
    <name type="scientific">Aliivibrio logei</name>
    <name type="common">Vibrio logei</name>
    <dbReference type="NCBI Taxonomy" id="688"/>
    <lineage>
        <taxon>Bacteria</taxon>
        <taxon>Pseudomonadati</taxon>
        <taxon>Pseudomonadota</taxon>
        <taxon>Gammaproteobacteria</taxon>
        <taxon>Vibrionales</taxon>
        <taxon>Vibrionaceae</taxon>
        <taxon>Aliivibrio</taxon>
    </lineage>
</organism>